<reference evidence="1 2" key="1">
    <citation type="submission" date="2024-07" db="EMBL/GenBank/DDBJ databases">
        <authorList>
            <person name="Akdeniz Z."/>
        </authorList>
    </citation>
    <scope>NUCLEOTIDE SEQUENCE [LARGE SCALE GENOMIC DNA]</scope>
</reference>
<name>A0ABP1GFS0_9EUKA</name>
<dbReference type="Proteomes" id="UP001642409">
    <property type="component" value="Unassembled WGS sequence"/>
</dbReference>
<evidence type="ECO:0000313" key="1">
    <source>
        <dbReference type="EMBL" id="CAL5970952.1"/>
    </source>
</evidence>
<keyword evidence="2" id="KW-1185">Reference proteome</keyword>
<evidence type="ECO:0000313" key="2">
    <source>
        <dbReference type="Proteomes" id="UP001642409"/>
    </source>
</evidence>
<organism evidence="1 2">
    <name type="scientific">Hexamita inflata</name>
    <dbReference type="NCBI Taxonomy" id="28002"/>
    <lineage>
        <taxon>Eukaryota</taxon>
        <taxon>Metamonada</taxon>
        <taxon>Diplomonadida</taxon>
        <taxon>Hexamitidae</taxon>
        <taxon>Hexamitinae</taxon>
        <taxon>Hexamita</taxon>
    </lineage>
</organism>
<protein>
    <submittedName>
        <fullName evidence="1">Hypothetical_protein</fullName>
    </submittedName>
</protein>
<gene>
    <name evidence="1" type="ORF">HINF_LOCUS892</name>
</gene>
<dbReference type="EMBL" id="CAXDID020000002">
    <property type="protein sequence ID" value="CAL5970952.1"/>
    <property type="molecule type" value="Genomic_DNA"/>
</dbReference>
<accession>A0ABP1GFS0</accession>
<proteinExistence type="predicted"/>
<comment type="caution">
    <text evidence="1">The sequence shown here is derived from an EMBL/GenBank/DDBJ whole genome shotgun (WGS) entry which is preliminary data.</text>
</comment>
<sequence length="148" mass="17360">MLPLDIALLGKTPVVAMSTPYYIVQKRKQQRDTYIQKLFQNELPLIRYEIQQSRPLESLPIVQQQQKRTNQMKPTQIKNPIFLQNNSQNFKSQTEKVKTVQTHLNKIDNGMFKGYQTIKQIDDLACQLHLKSKFHLISISLVKRPLLE</sequence>